<evidence type="ECO:0000256" key="7">
    <source>
        <dbReference type="ARBA" id="ARBA00022692"/>
    </source>
</evidence>
<evidence type="ECO:0000256" key="3">
    <source>
        <dbReference type="ARBA" id="ARBA00006434"/>
    </source>
</evidence>
<comment type="catalytic activity">
    <reaction evidence="1">
        <text>ATP + protein L-histidine = ADP + protein N-phospho-L-histidine.</text>
        <dbReference type="EC" id="2.7.13.3"/>
    </reaction>
</comment>
<dbReference type="GO" id="GO:0022857">
    <property type="term" value="F:transmembrane transporter activity"/>
    <property type="evidence" value="ECO:0007669"/>
    <property type="project" value="InterPro"/>
</dbReference>
<reference evidence="16 17" key="1">
    <citation type="journal article" date="2014" name="Nat. Commun.">
        <title>Physiological and genomic features of highly alkaliphilic hydrogen-utilizing Betaproteobacteria from a continental serpentinizing site.</title>
        <authorList>
            <person name="Suzuki S."/>
            <person name="Kuenen J.G."/>
            <person name="Schipper K."/>
            <person name="van der Velde S."/>
            <person name="Ishii S."/>
            <person name="Wu A."/>
            <person name="Sorokin D.Y."/>
            <person name="Tenney A."/>
            <person name="Meng X.Y."/>
            <person name="Morrill P.L."/>
            <person name="Kamagata Y."/>
            <person name="Muyzer G."/>
            <person name="Nealson K.H."/>
        </authorList>
    </citation>
    <scope>NUCLEOTIDE SEQUENCE [LARGE SCALE GENOMIC DNA]</scope>
    <source>
        <strain evidence="16 17">A1</strain>
    </source>
</reference>
<evidence type="ECO:0000256" key="1">
    <source>
        <dbReference type="ARBA" id="ARBA00000085"/>
    </source>
</evidence>
<organism evidence="16 17">
    <name type="scientific">Serpentinimonas raichei</name>
    <dbReference type="NCBI Taxonomy" id="1458425"/>
    <lineage>
        <taxon>Bacteria</taxon>
        <taxon>Pseudomonadati</taxon>
        <taxon>Pseudomonadota</taxon>
        <taxon>Betaproteobacteria</taxon>
        <taxon>Burkholderiales</taxon>
        <taxon>Comamonadaceae</taxon>
        <taxon>Serpentinimonas</taxon>
    </lineage>
</organism>
<dbReference type="CDD" id="cd00082">
    <property type="entry name" value="HisKA"/>
    <property type="match status" value="1"/>
</dbReference>
<evidence type="ECO:0000259" key="15">
    <source>
        <dbReference type="PROSITE" id="PS50109"/>
    </source>
</evidence>
<dbReference type="PANTHER" id="PTHR43711:SF1">
    <property type="entry name" value="HISTIDINE KINASE 1"/>
    <property type="match status" value="1"/>
</dbReference>
<accession>A0A060NFW6</accession>
<dbReference type="RefSeq" id="WP_082039867.1">
    <property type="nucleotide sequence ID" value="NZ_AP014568.1"/>
</dbReference>
<feature type="coiled-coil region" evidence="12">
    <location>
        <begin position="648"/>
        <end position="682"/>
    </location>
</feature>
<protein>
    <recommendedName>
        <fullName evidence="4">histidine kinase</fullName>
        <ecNumber evidence="4">2.7.13.3</ecNumber>
    </recommendedName>
</protein>
<feature type="transmembrane region" description="Helical" evidence="14">
    <location>
        <begin position="287"/>
        <end position="314"/>
    </location>
</feature>
<dbReference type="PRINTS" id="PR00344">
    <property type="entry name" value="BCTRLSENSOR"/>
</dbReference>
<evidence type="ECO:0000313" key="16">
    <source>
        <dbReference type="EMBL" id="BAO80426.1"/>
    </source>
</evidence>
<evidence type="ECO:0000256" key="11">
    <source>
        <dbReference type="ARBA" id="ARBA00023136"/>
    </source>
</evidence>
<dbReference type="CDD" id="cd10322">
    <property type="entry name" value="SLC5sbd"/>
    <property type="match status" value="1"/>
</dbReference>
<keyword evidence="6" id="KW-0808">Transferase</keyword>
<dbReference type="InterPro" id="IPR038377">
    <property type="entry name" value="Na/Glc_symporter_sf"/>
</dbReference>
<evidence type="ECO:0000256" key="9">
    <source>
        <dbReference type="ARBA" id="ARBA00022989"/>
    </source>
</evidence>
<keyword evidence="11 14" id="KW-0472">Membrane</keyword>
<dbReference type="InterPro" id="IPR050736">
    <property type="entry name" value="Sensor_HK_Regulatory"/>
</dbReference>
<dbReference type="AlphaFoldDB" id="A0A060NFW6"/>
<dbReference type="InterPro" id="IPR003594">
    <property type="entry name" value="HATPase_dom"/>
</dbReference>
<dbReference type="Pfam" id="PF00512">
    <property type="entry name" value="HisKA"/>
    <property type="match status" value="1"/>
</dbReference>
<evidence type="ECO:0000256" key="4">
    <source>
        <dbReference type="ARBA" id="ARBA00012438"/>
    </source>
</evidence>
<dbReference type="SUPFAM" id="SSF47384">
    <property type="entry name" value="Homodimeric domain of signal transducing histidine kinase"/>
    <property type="match status" value="1"/>
</dbReference>
<dbReference type="STRING" id="1458425.SRAA_0572"/>
<dbReference type="Gene3D" id="3.30.565.10">
    <property type="entry name" value="Histidine kinase-like ATPase, C-terminal domain"/>
    <property type="match status" value="1"/>
</dbReference>
<dbReference type="Proteomes" id="UP000067461">
    <property type="component" value="Chromosome"/>
</dbReference>
<comment type="similarity">
    <text evidence="3">Belongs to the sodium:solute symporter (SSF) (TC 2.A.21) family.</text>
</comment>
<keyword evidence="10" id="KW-0902">Two-component regulatory system</keyword>
<feature type="domain" description="Histidine kinase" evidence="15">
    <location>
        <begin position="689"/>
        <end position="910"/>
    </location>
</feature>
<feature type="transmembrane region" description="Helical" evidence="14">
    <location>
        <begin position="509"/>
        <end position="527"/>
    </location>
</feature>
<dbReference type="EMBL" id="AP014568">
    <property type="protein sequence ID" value="BAO80426.1"/>
    <property type="molecule type" value="Genomic_DNA"/>
</dbReference>
<keyword evidence="8" id="KW-0418">Kinase</keyword>
<keyword evidence="17" id="KW-1185">Reference proteome</keyword>
<feature type="compositionally biased region" description="Basic and acidic residues" evidence="13">
    <location>
        <begin position="933"/>
        <end position="944"/>
    </location>
</feature>
<sequence length="944" mass="103109">MSPLLVIAVATAYLLLLFAVAFYGDRRAAQGRSLIGNAWVYALSMAVYCTAWTYFGSIGRAATDGLWFLPIYLGPMLAMILGWMVVRKMIRIAKTYRITSIADFISSRYGKSPLLAGVVTLIMVVGIVPYIALQLKGIAVAYAVLTTPLGQPFPAPHSWWQDSTFYLALALAGFTIVFGARQLDSSERHEGLVAAIALESLVKLLAFVAVGVFVSFVLFNGVGDIFARAAAVPEMAGLLELGDDSRFAYAQWFTLTVLALLSVLLLPRQFQVMVVENVDERHLKRAVWVFPLYLLLINLFVLPIALGGMLYFGAQPGLTVHPETFVLALPLAEGWLWLVLLAFIGGFSAATGMVIVDGIAVSTMISNNLAAPLLLRLQGWLRSPLDFKRWLLQIRRAAIVLIMLLGYLYYYLAGDAYALMGIGLISFAAVAQFAPALFGGMYWKGGTRAGALSGLLLGFGLWCYTLMLPSLAKSGWLDDGFLLHGPWGIGWLKPEALFGLQGLDHLTHAFFWTMFFNVGAYLLVSLWRSPSAQEASQAVLFVDVFERTAATQPVFWRGRARLDDLLPLVPRILGPERAQAALADYARQRGVASVAQLPADAQLVQHVETLLAGAIGSASAHAMVASVVQADALDVADVLGILEESNRLRLHSQELEEKSHSLERATAELRAANVQLQSLDRHRDEFMSAVTHELRTPLTAIRAFSELMRDDPELEAAQRQQFLGIIVAETERLSRLVNQVLDMAKIESGHADWQPSELDLAELLRQSCQTTAELLRDKGTELHLLLPDPSQPPLWVRADPDRLTQVMLNLLSNAAKFVPTPGGRIELRLQRRGDCARVTVQDNGPGVPLADQQRVFERFRQSSDGQGRLRGTGLGLPISRQIIEHFGGRLWLQSEPGQGACFGFELPLCGAVAGSVAGAAAAGTAQSAPEPGDCNHEPHPADRR</sequence>
<keyword evidence="12" id="KW-0175">Coiled coil</keyword>
<dbReference type="Gene3D" id="1.20.1730.10">
    <property type="entry name" value="Sodium/glucose cotransporter"/>
    <property type="match status" value="1"/>
</dbReference>
<evidence type="ECO:0000256" key="10">
    <source>
        <dbReference type="ARBA" id="ARBA00023012"/>
    </source>
</evidence>
<feature type="transmembrane region" description="Helical" evidence="14">
    <location>
        <begin position="416"/>
        <end position="438"/>
    </location>
</feature>
<dbReference type="GO" id="GO:0005886">
    <property type="term" value="C:plasma membrane"/>
    <property type="evidence" value="ECO:0007669"/>
    <property type="project" value="UniProtKB-SubCell"/>
</dbReference>
<dbReference type="InterPro" id="IPR036890">
    <property type="entry name" value="HATPase_C_sf"/>
</dbReference>
<dbReference type="InterPro" id="IPR003661">
    <property type="entry name" value="HisK_dim/P_dom"/>
</dbReference>
<gene>
    <name evidence="16" type="ORF">SRAA_0572</name>
</gene>
<evidence type="ECO:0000256" key="13">
    <source>
        <dbReference type="SAM" id="MobiDB-lite"/>
    </source>
</evidence>
<dbReference type="HOGENOM" id="CLU_000445_22_1_4"/>
<feature type="transmembrane region" description="Helical" evidence="14">
    <location>
        <begin position="450"/>
        <end position="472"/>
    </location>
</feature>
<keyword evidence="9 14" id="KW-1133">Transmembrane helix</keyword>
<feature type="transmembrane region" description="Helical" evidence="14">
    <location>
        <begin position="204"/>
        <end position="227"/>
    </location>
</feature>
<dbReference type="OrthoDB" id="567977at2"/>
<dbReference type="FunFam" id="1.10.287.130:FF:000001">
    <property type="entry name" value="Two-component sensor histidine kinase"/>
    <property type="match status" value="1"/>
</dbReference>
<dbReference type="PROSITE" id="PS50109">
    <property type="entry name" value="HIS_KIN"/>
    <property type="match status" value="1"/>
</dbReference>
<feature type="region of interest" description="Disordered" evidence="13">
    <location>
        <begin position="921"/>
        <end position="944"/>
    </location>
</feature>
<name>A0A060NFW6_9BURK</name>
<dbReference type="InterPro" id="IPR001734">
    <property type="entry name" value="Na/solute_symporter"/>
</dbReference>
<dbReference type="InterPro" id="IPR005467">
    <property type="entry name" value="His_kinase_dom"/>
</dbReference>
<dbReference type="KEGG" id="cbaa:SRAA_0572"/>
<evidence type="ECO:0000313" key="17">
    <source>
        <dbReference type="Proteomes" id="UP000067461"/>
    </source>
</evidence>
<dbReference type="SMART" id="SM00388">
    <property type="entry name" value="HisKA"/>
    <property type="match status" value="1"/>
</dbReference>
<dbReference type="GO" id="GO:0000155">
    <property type="term" value="F:phosphorelay sensor kinase activity"/>
    <property type="evidence" value="ECO:0007669"/>
    <property type="project" value="InterPro"/>
</dbReference>
<evidence type="ECO:0000256" key="12">
    <source>
        <dbReference type="SAM" id="Coils"/>
    </source>
</evidence>
<keyword evidence="7 14" id="KW-0812">Transmembrane</keyword>
<keyword evidence="5" id="KW-0597">Phosphoprotein</keyword>
<dbReference type="SUPFAM" id="SSF55874">
    <property type="entry name" value="ATPase domain of HSP90 chaperone/DNA topoisomerase II/histidine kinase"/>
    <property type="match status" value="1"/>
</dbReference>
<evidence type="ECO:0000256" key="5">
    <source>
        <dbReference type="ARBA" id="ARBA00022553"/>
    </source>
</evidence>
<dbReference type="SMART" id="SM00387">
    <property type="entry name" value="HATPase_c"/>
    <property type="match status" value="1"/>
</dbReference>
<dbReference type="InterPro" id="IPR004358">
    <property type="entry name" value="Sig_transdc_His_kin-like_C"/>
</dbReference>
<feature type="transmembrane region" description="Helical" evidence="14">
    <location>
        <begin position="6"/>
        <end position="24"/>
    </location>
</feature>
<dbReference type="FunFam" id="3.30.565.10:FF:000006">
    <property type="entry name" value="Sensor histidine kinase WalK"/>
    <property type="match status" value="1"/>
</dbReference>
<feature type="transmembrane region" description="Helical" evidence="14">
    <location>
        <begin position="67"/>
        <end position="86"/>
    </location>
</feature>
<evidence type="ECO:0000256" key="2">
    <source>
        <dbReference type="ARBA" id="ARBA00004429"/>
    </source>
</evidence>
<feature type="transmembrane region" description="Helical" evidence="14">
    <location>
        <begin position="334"/>
        <end position="356"/>
    </location>
</feature>
<feature type="transmembrane region" description="Helical" evidence="14">
    <location>
        <begin position="247"/>
        <end position="266"/>
    </location>
</feature>
<dbReference type="CDD" id="cd00075">
    <property type="entry name" value="HATPase"/>
    <property type="match status" value="1"/>
</dbReference>
<evidence type="ECO:0000256" key="14">
    <source>
        <dbReference type="SAM" id="Phobius"/>
    </source>
</evidence>
<comment type="subcellular location">
    <subcellularLocation>
        <location evidence="2">Cell inner membrane</location>
        <topology evidence="2">Multi-pass membrane protein</topology>
    </subcellularLocation>
</comment>
<proteinExistence type="inferred from homology"/>
<dbReference type="PROSITE" id="PS50283">
    <property type="entry name" value="NA_SOLUT_SYMP_3"/>
    <property type="match status" value="1"/>
</dbReference>
<feature type="transmembrane region" description="Helical" evidence="14">
    <location>
        <begin position="36"/>
        <end position="55"/>
    </location>
</feature>
<dbReference type="EC" id="2.7.13.3" evidence="4"/>
<feature type="transmembrane region" description="Helical" evidence="14">
    <location>
        <begin position="114"/>
        <end position="145"/>
    </location>
</feature>
<dbReference type="Pfam" id="PF02518">
    <property type="entry name" value="HATPase_c"/>
    <property type="match status" value="1"/>
</dbReference>
<dbReference type="PANTHER" id="PTHR43711">
    <property type="entry name" value="TWO-COMPONENT HISTIDINE KINASE"/>
    <property type="match status" value="1"/>
</dbReference>
<evidence type="ECO:0000256" key="6">
    <source>
        <dbReference type="ARBA" id="ARBA00022679"/>
    </source>
</evidence>
<feature type="transmembrane region" description="Helical" evidence="14">
    <location>
        <begin position="165"/>
        <end position="183"/>
    </location>
</feature>
<dbReference type="Gene3D" id="1.10.287.130">
    <property type="match status" value="1"/>
</dbReference>
<dbReference type="InterPro" id="IPR036097">
    <property type="entry name" value="HisK_dim/P_sf"/>
</dbReference>
<feature type="transmembrane region" description="Helical" evidence="14">
    <location>
        <begin position="390"/>
        <end position="410"/>
    </location>
</feature>
<evidence type="ECO:0000256" key="8">
    <source>
        <dbReference type="ARBA" id="ARBA00022777"/>
    </source>
</evidence>